<dbReference type="AlphaFoldDB" id="A0A3N0XZS9"/>
<dbReference type="Proteomes" id="UP000281406">
    <property type="component" value="Unassembled WGS sequence"/>
</dbReference>
<accession>A0A3N0XZS9</accession>
<dbReference type="EMBL" id="RJVU01056433">
    <property type="protein sequence ID" value="ROK54628.1"/>
    <property type="molecule type" value="Genomic_DNA"/>
</dbReference>
<proteinExistence type="predicted"/>
<evidence type="ECO:0000313" key="1">
    <source>
        <dbReference type="EMBL" id="ROK54628.1"/>
    </source>
</evidence>
<reference evidence="1 2" key="1">
    <citation type="submission" date="2018-10" db="EMBL/GenBank/DDBJ databases">
        <title>Genome assembly for a Yunnan-Guizhou Plateau 3E fish, Anabarilius grahami (Regan), and its evolutionary and genetic applications.</title>
        <authorList>
            <person name="Jiang W."/>
        </authorList>
    </citation>
    <scope>NUCLEOTIDE SEQUENCE [LARGE SCALE GENOMIC DNA]</scope>
    <source>
        <strain evidence="1">AG-KIZ</strain>
        <tissue evidence="1">Muscle</tissue>
    </source>
</reference>
<name>A0A3N0XZS9_ANAGA</name>
<evidence type="ECO:0000313" key="2">
    <source>
        <dbReference type="Proteomes" id="UP000281406"/>
    </source>
</evidence>
<sequence>MESHSRSWKWCRAMEETLHHSTCPYCLIWTDVAVVSSSSVSPEPARASRKRPKDIELKACSRCIGAARTDLAGAFVEHTTPCTFGSFSRCFDDMRRSLCEKPMHLKRAWCICVWRCGPSFAVEYETYTVTEDLALCWLSSPWKGKLVLRRLVS</sequence>
<organism evidence="1 2">
    <name type="scientific">Anabarilius grahami</name>
    <name type="common">Kanglang fish</name>
    <name type="synonym">Barilius grahami</name>
    <dbReference type="NCBI Taxonomy" id="495550"/>
    <lineage>
        <taxon>Eukaryota</taxon>
        <taxon>Metazoa</taxon>
        <taxon>Chordata</taxon>
        <taxon>Craniata</taxon>
        <taxon>Vertebrata</taxon>
        <taxon>Euteleostomi</taxon>
        <taxon>Actinopterygii</taxon>
        <taxon>Neopterygii</taxon>
        <taxon>Teleostei</taxon>
        <taxon>Ostariophysi</taxon>
        <taxon>Cypriniformes</taxon>
        <taxon>Xenocyprididae</taxon>
        <taxon>Xenocypridinae</taxon>
        <taxon>Xenocypridinae incertae sedis</taxon>
        <taxon>Anabarilius</taxon>
    </lineage>
</organism>
<comment type="caution">
    <text evidence="1">The sequence shown here is derived from an EMBL/GenBank/DDBJ whole genome shotgun (WGS) entry which is preliminary data.</text>
</comment>
<protein>
    <submittedName>
        <fullName evidence="1">Uncharacterized protein</fullName>
    </submittedName>
</protein>
<gene>
    <name evidence="1" type="ORF">DPX16_23246</name>
</gene>
<keyword evidence="2" id="KW-1185">Reference proteome</keyword>